<evidence type="ECO:0000256" key="8">
    <source>
        <dbReference type="ARBA" id="ARBA00023054"/>
    </source>
</evidence>
<dbReference type="PROSITE" id="PS51718">
    <property type="entry name" value="G_DYNAMIN_2"/>
    <property type="match status" value="1"/>
</dbReference>
<keyword evidence="6" id="KW-0378">Hydrolase</keyword>
<organism evidence="14 15">
    <name type="scientific">Coemansia thaxteri</name>
    <dbReference type="NCBI Taxonomy" id="2663907"/>
    <lineage>
        <taxon>Eukaryota</taxon>
        <taxon>Fungi</taxon>
        <taxon>Fungi incertae sedis</taxon>
        <taxon>Zoopagomycota</taxon>
        <taxon>Kickxellomycotina</taxon>
        <taxon>Kickxellomycetes</taxon>
        <taxon>Kickxellales</taxon>
        <taxon>Kickxellaceae</taxon>
        <taxon>Coemansia</taxon>
    </lineage>
</organism>
<reference evidence="14" key="1">
    <citation type="submission" date="2022-07" db="EMBL/GenBank/DDBJ databases">
        <title>Phylogenomic reconstructions and comparative analyses of Kickxellomycotina fungi.</title>
        <authorList>
            <person name="Reynolds N.K."/>
            <person name="Stajich J.E."/>
            <person name="Barry K."/>
            <person name="Grigoriev I.V."/>
            <person name="Crous P."/>
            <person name="Smith M.E."/>
        </authorList>
    </citation>
    <scope>NUCLEOTIDE SEQUENCE</scope>
    <source>
        <strain evidence="14">IMI 214461</strain>
    </source>
</reference>
<evidence type="ECO:0000256" key="11">
    <source>
        <dbReference type="ARBA" id="ARBA00023136"/>
    </source>
</evidence>
<evidence type="ECO:0000256" key="4">
    <source>
        <dbReference type="ARBA" id="ARBA00022741"/>
    </source>
</evidence>
<dbReference type="PANTHER" id="PTHR10465">
    <property type="entry name" value="TRANSMEMBRANE GTPASE FZO1"/>
    <property type="match status" value="1"/>
</dbReference>
<keyword evidence="11" id="KW-0472">Membrane</keyword>
<evidence type="ECO:0000313" key="14">
    <source>
        <dbReference type="EMBL" id="KAJ2008412.1"/>
    </source>
</evidence>
<dbReference type="Pfam" id="PF00350">
    <property type="entry name" value="Dynamin_N"/>
    <property type="match status" value="1"/>
</dbReference>
<evidence type="ECO:0000256" key="10">
    <source>
        <dbReference type="ARBA" id="ARBA00023134"/>
    </source>
</evidence>
<comment type="catalytic activity">
    <reaction evidence="12">
        <text>GTP + H2O = GDP + phosphate + H(+)</text>
        <dbReference type="Rhea" id="RHEA:19669"/>
        <dbReference type="ChEBI" id="CHEBI:15377"/>
        <dbReference type="ChEBI" id="CHEBI:15378"/>
        <dbReference type="ChEBI" id="CHEBI:37565"/>
        <dbReference type="ChEBI" id="CHEBI:43474"/>
        <dbReference type="ChEBI" id="CHEBI:58189"/>
    </reaction>
</comment>
<keyword evidence="8" id="KW-0175">Coiled coil</keyword>
<dbReference type="SUPFAM" id="SSF52540">
    <property type="entry name" value="P-loop containing nucleoside triphosphate hydrolases"/>
    <property type="match status" value="1"/>
</dbReference>
<feature type="domain" description="Dynamin-type G" evidence="13">
    <location>
        <begin position="163"/>
        <end position="428"/>
    </location>
</feature>
<dbReference type="GO" id="GO:0005525">
    <property type="term" value="F:GTP binding"/>
    <property type="evidence" value="ECO:0007669"/>
    <property type="project" value="UniProtKB-KW"/>
</dbReference>
<evidence type="ECO:0000256" key="5">
    <source>
        <dbReference type="ARBA" id="ARBA00022787"/>
    </source>
</evidence>
<evidence type="ECO:0000256" key="6">
    <source>
        <dbReference type="ARBA" id="ARBA00022801"/>
    </source>
</evidence>
<evidence type="ECO:0000256" key="7">
    <source>
        <dbReference type="ARBA" id="ARBA00022989"/>
    </source>
</evidence>
<keyword evidence="4" id="KW-0547">Nucleotide-binding</keyword>
<dbReference type="InterPro" id="IPR045063">
    <property type="entry name" value="Dynamin_N"/>
</dbReference>
<evidence type="ECO:0000256" key="9">
    <source>
        <dbReference type="ARBA" id="ARBA00023128"/>
    </source>
</evidence>
<keyword evidence="9" id="KW-0496">Mitochondrion</keyword>
<dbReference type="Gene3D" id="3.40.50.300">
    <property type="entry name" value="P-loop containing nucleotide triphosphate hydrolases"/>
    <property type="match status" value="1"/>
</dbReference>
<dbReference type="Proteomes" id="UP001150907">
    <property type="component" value="Unassembled WGS sequence"/>
</dbReference>
<dbReference type="InterPro" id="IPR027094">
    <property type="entry name" value="Mitofusin_fam"/>
</dbReference>
<proteinExistence type="predicted"/>
<evidence type="ECO:0000256" key="1">
    <source>
        <dbReference type="ARBA" id="ARBA00004225"/>
    </source>
</evidence>
<protein>
    <submittedName>
        <fullName evidence="14">Mitofusin</fullName>
    </submittedName>
</protein>
<dbReference type="AlphaFoldDB" id="A0A9W8BHA6"/>
<dbReference type="GO" id="GO:0008053">
    <property type="term" value="P:mitochondrial fusion"/>
    <property type="evidence" value="ECO:0007669"/>
    <property type="project" value="TreeGrafter"/>
</dbReference>
<comment type="subcellular location">
    <subcellularLocation>
        <location evidence="1">Mitochondrion membrane</location>
        <topology evidence="1">Multi-pass membrane protein</topology>
    </subcellularLocation>
    <subcellularLocation>
        <location evidence="2">Mitochondrion outer membrane</location>
    </subcellularLocation>
</comment>
<dbReference type="FunFam" id="3.40.50.300:FF:000638">
    <property type="entry name" value="Transmembrane GTPase Fzo1, putative"/>
    <property type="match status" value="1"/>
</dbReference>
<name>A0A9W8BHA6_9FUNG</name>
<dbReference type="InterPro" id="IPR030381">
    <property type="entry name" value="G_DYNAMIN_dom"/>
</dbReference>
<keyword evidence="15" id="KW-1185">Reference proteome</keyword>
<evidence type="ECO:0000256" key="2">
    <source>
        <dbReference type="ARBA" id="ARBA00004294"/>
    </source>
</evidence>
<comment type="caution">
    <text evidence="14">The sequence shown here is derived from an EMBL/GenBank/DDBJ whole genome shotgun (WGS) entry which is preliminary data.</text>
</comment>
<evidence type="ECO:0000259" key="13">
    <source>
        <dbReference type="PROSITE" id="PS51718"/>
    </source>
</evidence>
<keyword evidence="10" id="KW-0342">GTP-binding</keyword>
<keyword evidence="3" id="KW-0812">Transmembrane</keyword>
<dbReference type="EMBL" id="JANBQF010000005">
    <property type="protein sequence ID" value="KAJ2008412.1"/>
    <property type="molecule type" value="Genomic_DNA"/>
</dbReference>
<sequence>MNSNHSEQQLQQRVYADRCRRLQAHLVDTKALLRELGDYSRTKWPVHYPLGRGGRAGDTGAAGLRRSSSMVMGGSAGSAGGEHPAPMRRAMTLEDAQGGRDADDADEAEDSAGLRVLRLDVRLAYHGDADVVGSLEESSIARLFDERLAQSAAHIDKLLARVGDRSSKILVTGDLNAGKSTLVNALLRQDILPSDQQPCTMLFCEVVDASLNAGAEDIHGVPSIAAYSRADPRTFERVARSDLEDVVAENGAGFQQLKIYTRSRGHGTLLHNGSVDVALIDSPGLNRDSLKTTQLFARQEEIDVVVFVVNAENHFTLSGQDFLASAGNEKARIFIVVNRFDAIRRRDRCERMILDQIRDLSPLTYAERDDLVHFVSAHEQLAAASEPFARMERSLRAFALEQRFKSKLAPAQRYAMNVLGDVQYVAAESVAAATRRIQQINAQLRESLPRYETLLVERAAASRTAEAVLDDGCLEVRRHTAAHLANATLHLQDVADKVPYAGLLALWAYAERVLLAMVRHLEHEVAECDRFACFAIQQARTELSALDVRRRGIEGAPSPHDASEELLPPSLSPDMSVELPPVGTVSNALDSAQLELSDFVDLDLTRSWGALTSLTASASLALLASKSVAAHALALLRLSSAMGTHTARRVMVASAVLIGAGSVLYVVSDMDATVRRNLSARLSLMLDDEGFAARHAERLATEASRAVRPFVWHLQHSFQRMVEAEELRRADHLRRRHAAQDSQVYFDELRIKAHDLANAVRAVGAADSTDAARL</sequence>
<dbReference type="InterPro" id="IPR027417">
    <property type="entry name" value="P-loop_NTPase"/>
</dbReference>
<dbReference type="GO" id="GO:0051646">
    <property type="term" value="P:mitochondrion localization"/>
    <property type="evidence" value="ECO:0007669"/>
    <property type="project" value="TreeGrafter"/>
</dbReference>
<evidence type="ECO:0000256" key="3">
    <source>
        <dbReference type="ARBA" id="ARBA00022692"/>
    </source>
</evidence>
<dbReference type="GO" id="GO:0003924">
    <property type="term" value="F:GTPase activity"/>
    <property type="evidence" value="ECO:0007669"/>
    <property type="project" value="InterPro"/>
</dbReference>
<dbReference type="OrthoDB" id="9984778at2759"/>
<gene>
    <name evidence="14" type="primary">FZO1</name>
    <name evidence="14" type="ORF">H4R26_000187</name>
</gene>
<accession>A0A9W8BHA6</accession>
<keyword evidence="7" id="KW-1133">Transmembrane helix</keyword>
<keyword evidence="5" id="KW-1000">Mitochondrion outer membrane</keyword>
<evidence type="ECO:0000313" key="15">
    <source>
        <dbReference type="Proteomes" id="UP001150907"/>
    </source>
</evidence>
<dbReference type="PANTHER" id="PTHR10465:SF0">
    <property type="entry name" value="SARCALUMENIN"/>
    <property type="match status" value="1"/>
</dbReference>
<evidence type="ECO:0000256" key="12">
    <source>
        <dbReference type="ARBA" id="ARBA00048548"/>
    </source>
</evidence>
<dbReference type="GO" id="GO:0005741">
    <property type="term" value="C:mitochondrial outer membrane"/>
    <property type="evidence" value="ECO:0007669"/>
    <property type="project" value="UniProtKB-SubCell"/>
</dbReference>